<protein>
    <submittedName>
        <fullName evidence="2">3-dehydroquinate dehydratase</fullName>
    </submittedName>
</protein>
<evidence type="ECO:0000313" key="3">
    <source>
        <dbReference type="Proteomes" id="UP000215459"/>
    </source>
</evidence>
<organism evidence="2 3">
    <name type="scientific">Paludifilum halophilum</name>
    <dbReference type="NCBI Taxonomy" id="1642702"/>
    <lineage>
        <taxon>Bacteria</taxon>
        <taxon>Bacillati</taxon>
        <taxon>Bacillota</taxon>
        <taxon>Bacilli</taxon>
        <taxon>Bacillales</taxon>
        <taxon>Thermoactinomycetaceae</taxon>
        <taxon>Paludifilum</taxon>
    </lineage>
</organism>
<dbReference type="Pfam" id="PF02627">
    <property type="entry name" value="CMD"/>
    <property type="match status" value="1"/>
</dbReference>
<comment type="caution">
    <text evidence="2">The sequence shown here is derived from an EMBL/GenBank/DDBJ whole genome shotgun (WGS) entry which is preliminary data.</text>
</comment>
<reference evidence="2 3" key="1">
    <citation type="submission" date="2017-07" db="EMBL/GenBank/DDBJ databases">
        <title>The genome sequence of Paludifilum halophilum highlights mechanisms for microbial adaptation to high salt environemnts.</title>
        <authorList>
            <person name="Belbahri L."/>
        </authorList>
    </citation>
    <scope>NUCLEOTIDE SEQUENCE [LARGE SCALE GENOMIC DNA]</scope>
    <source>
        <strain evidence="2 3">DSM 102817</strain>
    </source>
</reference>
<dbReference type="SUPFAM" id="SSF69118">
    <property type="entry name" value="AhpD-like"/>
    <property type="match status" value="1"/>
</dbReference>
<dbReference type="PANTHER" id="PTHR33930:SF2">
    <property type="entry name" value="BLR3452 PROTEIN"/>
    <property type="match status" value="1"/>
</dbReference>
<dbReference type="GO" id="GO:0051920">
    <property type="term" value="F:peroxiredoxin activity"/>
    <property type="evidence" value="ECO:0007669"/>
    <property type="project" value="InterPro"/>
</dbReference>
<dbReference type="InterPro" id="IPR029032">
    <property type="entry name" value="AhpD-like"/>
</dbReference>
<dbReference type="EMBL" id="NOWF01000006">
    <property type="protein sequence ID" value="OYD07364.1"/>
    <property type="molecule type" value="Genomic_DNA"/>
</dbReference>
<dbReference type="AlphaFoldDB" id="A0A235B4Z3"/>
<dbReference type="OrthoDB" id="1683318at2"/>
<gene>
    <name evidence="2" type="ORF">CHM34_10665</name>
</gene>
<proteinExistence type="predicted"/>
<dbReference type="PANTHER" id="PTHR33930">
    <property type="entry name" value="ALKYL HYDROPEROXIDE REDUCTASE AHPD"/>
    <property type="match status" value="1"/>
</dbReference>
<dbReference type="Gene3D" id="1.20.1290.10">
    <property type="entry name" value="AhpD-like"/>
    <property type="match status" value="1"/>
</dbReference>
<accession>A0A235B4Z3</accession>
<dbReference type="RefSeq" id="WP_094264600.1">
    <property type="nucleotide sequence ID" value="NZ_NOWF01000006.1"/>
</dbReference>
<keyword evidence="3" id="KW-1185">Reference proteome</keyword>
<sequence>MEGSMIQEALQEYKEGIGTFERHLPKVARAYRQFTETCFQKGELSVMHKHLIGVALGVMTNDEYCIIFHTKGAVDEGASDQQVLEAASVAGAFGGGVAMSQAVTLLQEALKDFKTTPDKGRKLKH</sequence>
<evidence type="ECO:0000313" key="2">
    <source>
        <dbReference type="EMBL" id="OYD07364.1"/>
    </source>
</evidence>
<evidence type="ECO:0000259" key="1">
    <source>
        <dbReference type="Pfam" id="PF02627"/>
    </source>
</evidence>
<dbReference type="Proteomes" id="UP000215459">
    <property type="component" value="Unassembled WGS sequence"/>
</dbReference>
<name>A0A235B4Z3_9BACL</name>
<dbReference type="InterPro" id="IPR003779">
    <property type="entry name" value="CMD-like"/>
</dbReference>
<feature type="domain" description="Carboxymuconolactone decarboxylase-like" evidence="1">
    <location>
        <begin position="25"/>
        <end position="108"/>
    </location>
</feature>